<evidence type="ECO:0000259" key="1">
    <source>
        <dbReference type="PROSITE" id="PS51782"/>
    </source>
</evidence>
<organism evidence="3 5">
    <name type="scientific">Anoxybacteroides rupiense</name>
    <dbReference type="NCBI Taxonomy" id="311460"/>
    <lineage>
        <taxon>Bacteria</taxon>
        <taxon>Bacillati</taxon>
        <taxon>Bacillota</taxon>
        <taxon>Bacilli</taxon>
        <taxon>Bacillales</taxon>
        <taxon>Anoxybacillaceae</taxon>
        <taxon>Anoxybacteroides</taxon>
    </lineage>
</organism>
<name>A0ABD5IRE1_9BACL</name>
<keyword evidence="4" id="KW-1185">Reference proteome</keyword>
<reference evidence="2 4" key="1">
    <citation type="submission" date="2023-01" db="EMBL/GenBank/DDBJ databases">
        <title>Genome-based reclassification of Anoxybacillus geothermalis as a later heterotypic synonym of Anoxybacillus rupiensis.</title>
        <authorList>
            <person name="Inan Bektas K."/>
            <person name="Canakci S."/>
            <person name="Belduz A.A."/>
            <person name="Guler H.H."/>
        </authorList>
    </citation>
    <scope>NUCLEOTIDE SEQUENCE [LARGE SCALE GENOMIC DNA]</scope>
    <source>
        <strain evidence="2 4">DSM 17127</strain>
    </source>
</reference>
<evidence type="ECO:0000313" key="5">
    <source>
        <dbReference type="Proteomes" id="UP001339962"/>
    </source>
</evidence>
<dbReference type="Proteomes" id="UP001339962">
    <property type="component" value="Unassembled WGS sequence"/>
</dbReference>
<dbReference type="AlphaFoldDB" id="A0ABD5IRE1"/>
<dbReference type="Gene3D" id="3.10.350.10">
    <property type="entry name" value="LysM domain"/>
    <property type="match status" value="1"/>
</dbReference>
<comment type="caution">
    <text evidence="3">The sequence shown here is derived from an EMBL/GenBank/DDBJ whole genome shotgun (WGS) entry which is preliminary data.</text>
</comment>
<reference evidence="3 5" key="2">
    <citation type="submission" date="2023-03" db="EMBL/GenBank/DDBJ databases">
        <title>Bacillus Genome Sequencing.</title>
        <authorList>
            <person name="Dunlap C."/>
        </authorList>
    </citation>
    <scope>NUCLEOTIDE SEQUENCE [LARGE SCALE GENOMIC DNA]</scope>
    <source>
        <strain evidence="3 5">NRS-38</strain>
    </source>
</reference>
<evidence type="ECO:0000313" key="3">
    <source>
        <dbReference type="EMBL" id="MED5050857.1"/>
    </source>
</evidence>
<feature type="domain" description="LysM" evidence="1">
    <location>
        <begin position="50"/>
        <end position="103"/>
    </location>
</feature>
<accession>A0ABD5IRE1</accession>
<dbReference type="InterPro" id="IPR036779">
    <property type="entry name" value="LysM_dom_sf"/>
</dbReference>
<protein>
    <submittedName>
        <fullName evidence="3">LysM peptidoglycan-binding domain-containing protein</fullName>
    </submittedName>
</protein>
<dbReference type="EMBL" id="JAQOTG010000001">
    <property type="protein sequence ID" value="MDE8562611.1"/>
    <property type="molecule type" value="Genomic_DNA"/>
</dbReference>
<dbReference type="EMBL" id="JARTLI010000004">
    <property type="protein sequence ID" value="MED5050857.1"/>
    <property type="molecule type" value="Genomic_DNA"/>
</dbReference>
<proteinExistence type="predicted"/>
<sequence>MRNLMKVCAVCLAIYIIYHDVTKGTLPVSEQKVAHAPSAKTETAASSSYRVIKVQAGDTLLSIMEREQGQSLPVSIEELIEDFEALNPGIKATSIQIGKAYKFPIYK</sequence>
<dbReference type="InterPro" id="IPR018392">
    <property type="entry name" value="LysM"/>
</dbReference>
<evidence type="ECO:0000313" key="2">
    <source>
        <dbReference type="EMBL" id="MDE8562611.1"/>
    </source>
</evidence>
<dbReference type="RefSeq" id="WP_212386726.1">
    <property type="nucleotide sequence ID" value="NZ_JAGUQN010000001.1"/>
</dbReference>
<dbReference type="Proteomes" id="UP001213979">
    <property type="component" value="Unassembled WGS sequence"/>
</dbReference>
<evidence type="ECO:0000313" key="4">
    <source>
        <dbReference type="Proteomes" id="UP001213979"/>
    </source>
</evidence>
<dbReference type="PROSITE" id="PS51782">
    <property type="entry name" value="LYSM"/>
    <property type="match status" value="1"/>
</dbReference>
<gene>
    <name evidence="3" type="ORF">P9850_03095</name>
    <name evidence="2" type="ORF">PNH38_01795</name>
</gene>